<dbReference type="Proteomes" id="UP000282760">
    <property type="component" value="Chromosome"/>
</dbReference>
<accession>A0A3T0JPI1</accession>
<dbReference type="Pfam" id="PF20178">
    <property type="entry name" value="ToxA_N"/>
    <property type="match status" value="1"/>
</dbReference>
<evidence type="ECO:0000259" key="1">
    <source>
        <dbReference type="Pfam" id="PF20178"/>
    </source>
</evidence>
<evidence type="ECO:0000313" key="3">
    <source>
        <dbReference type="Proteomes" id="UP000282760"/>
    </source>
</evidence>
<reference evidence="2 3" key="1">
    <citation type="submission" date="2017-11" db="EMBL/GenBank/DDBJ databases">
        <title>Effect of PGPRs.</title>
        <authorList>
            <person name="Oliva R."/>
            <person name="Nong J."/>
            <person name="Roman V."/>
        </authorList>
    </citation>
    <scope>NUCLEOTIDE SEQUENCE [LARGE SCALE GENOMIC DNA]</scope>
    <source>
        <strain evidence="2">Inb918</strain>
    </source>
</reference>
<proteinExistence type="predicted"/>
<protein>
    <recommendedName>
        <fullName evidence="1">Dermonecrotic toxin N-terminal domain-containing protein</fullName>
    </recommendedName>
</protein>
<sequence length="797" mass="89110">MNDLKDTLGVRPQWLAGTSSYNQQKYEYLMQQMAGQEAELRQLLGKSASLKTYASARVQEWTNSALGARIDPESVSVVSRFSIQMAGRTLVQEDKRSLLELALFGLHDLNNRSEMKFEGQIPSGLTQARVENWLSGVDIRSDYFEALRKSFDDYGVQIALLGTLATRIAFSAFSATLQGHLNQSSMQMVERFLQGDRSISASAFVLKGYRYGFRDLTAFQQKSNPYGACALYAPGSPGGRDWYAFPNIRELEFQVAGWVRTDEGVSYLTSQAHPQERGALTKYAKQLQQLPSAWKGANFYEWPEAPEGILAEAVFYQVSWDLAQESLVQPVGYRNSSADLRQRYARLNTELKALYTVNAREAGIVPYETFCRDLIKNKIEDLLKASGEIVVVNPDEIIVELEQGEEISLSRIIIKETPFTVREVEGKLPGIYPRFRVSAGHPTLHNLDIRQLASWSRTLRPGEKYIAMLRSVYLNNKHPDYELKREIHFRAQQAEMYRAILSSQFSGEMSPGLAEQLNRLIAGLDKASDPSFPPYGETVTNVQYSAVFKLHLKRCLIEGVYVFRLVEGGKVTEILYTPNAPDGVHYRPMNQLFTSIKENGLGQYFYERVKYTEQPIIGTFVNNIESRNISESPPVLEMNSRVQSLRASYNARVERIISDVDAQTTSLGEIIGKLVYDTAVLAATVVSMVIPPVGLALSAVQITRNVLEGAQAYKYGDRATAFNHFKDALLDLASLVPGGKEATKAQKTLIQLLGDANTVVGLVASATGQTLGYERFQELLEEILKEESASDSQTLLV</sequence>
<dbReference type="EMBL" id="CP024646">
    <property type="protein sequence ID" value="AZV25358.1"/>
    <property type="molecule type" value="Genomic_DNA"/>
</dbReference>
<feature type="domain" description="Dermonecrotic toxin N-terminal" evidence="1">
    <location>
        <begin position="49"/>
        <end position="270"/>
    </location>
</feature>
<name>A0A3T0JPI1_PSESX</name>
<dbReference type="AlphaFoldDB" id="A0A3T0JPI1"/>
<evidence type="ECO:0000313" key="2">
    <source>
        <dbReference type="EMBL" id="AZV25358.1"/>
    </source>
</evidence>
<organism evidence="2 3">
    <name type="scientific">Pseudomonas syringae</name>
    <dbReference type="NCBI Taxonomy" id="317"/>
    <lineage>
        <taxon>Bacteria</taxon>
        <taxon>Pseudomonadati</taxon>
        <taxon>Pseudomonadota</taxon>
        <taxon>Gammaproteobacteria</taxon>
        <taxon>Pseudomonadales</taxon>
        <taxon>Pseudomonadaceae</taxon>
        <taxon>Pseudomonas</taxon>
    </lineage>
</organism>
<dbReference type="InterPro" id="IPR046673">
    <property type="entry name" value="ToxA_N"/>
</dbReference>
<gene>
    <name evidence="2" type="ORF">CT157_04930</name>
</gene>